<dbReference type="InterPro" id="IPR009057">
    <property type="entry name" value="Homeodomain-like_sf"/>
</dbReference>
<dbReference type="AlphaFoldDB" id="A0AAE3VXC7"/>
<dbReference type="RefSeq" id="WP_370879151.1">
    <property type="nucleotide sequence ID" value="NZ_JAUSUZ010000001.1"/>
</dbReference>
<dbReference type="EMBL" id="JAUSUZ010000001">
    <property type="protein sequence ID" value="MDQ0364964.1"/>
    <property type="molecule type" value="Genomic_DNA"/>
</dbReference>
<accession>A0AAE3VXC7</accession>
<feature type="region of interest" description="Disordered" evidence="4">
    <location>
        <begin position="26"/>
        <end position="48"/>
    </location>
</feature>
<dbReference type="Pfam" id="PF12833">
    <property type="entry name" value="HTH_18"/>
    <property type="match status" value="1"/>
</dbReference>
<dbReference type="GO" id="GO:0043565">
    <property type="term" value="F:sequence-specific DNA binding"/>
    <property type="evidence" value="ECO:0007669"/>
    <property type="project" value="InterPro"/>
</dbReference>
<evidence type="ECO:0000313" key="6">
    <source>
        <dbReference type="EMBL" id="MDQ0364964.1"/>
    </source>
</evidence>
<dbReference type="GO" id="GO:0003700">
    <property type="term" value="F:DNA-binding transcription factor activity"/>
    <property type="evidence" value="ECO:0007669"/>
    <property type="project" value="InterPro"/>
</dbReference>
<keyword evidence="1" id="KW-0805">Transcription regulation</keyword>
<evidence type="ECO:0000256" key="4">
    <source>
        <dbReference type="SAM" id="MobiDB-lite"/>
    </source>
</evidence>
<evidence type="ECO:0000259" key="5">
    <source>
        <dbReference type="PROSITE" id="PS01124"/>
    </source>
</evidence>
<reference evidence="6 7" key="1">
    <citation type="submission" date="2023-07" db="EMBL/GenBank/DDBJ databases">
        <title>Sequencing the genomes of 1000 actinobacteria strains.</title>
        <authorList>
            <person name="Klenk H.-P."/>
        </authorList>
    </citation>
    <scope>NUCLEOTIDE SEQUENCE [LARGE SCALE GENOMIC DNA]</scope>
    <source>
        <strain evidence="6 7">DSM 44709</strain>
    </source>
</reference>
<dbReference type="Proteomes" id="UP001240236">
    <property type="component" value="Unassembled WGS sequence"/>
</dbReference>
<keyword evidence="7" id="KW-1185">Reference proteome</keyword>
<dbReference type="Gene3D" id="1.10.10.60">
    <property type="entry name" value="Homeodomain-like"/>
    <property type="match status" value="1"/>
</dbReference>
<name>A0AAE3VXC7_9ACTN</name>
<proteinExistence type="predicted"/>
<keyword evidence="2 6" id="KW-0238">DNA-binding</keyword>
<evidence type="ECO:0000256" key="1">
    <source>
        <dbReference type="ARBA" id="ARBA00023015"/>
    </source>
</evidence>
<dbReference type="InterPro" id="IPR018060">
    <property type="entry name" value="HTH_AraC"/>
</dbReference>
<dbReference type="InterPro" id="IPR020449">
    <property type="entry name" value="Tscrpt_reg_AraC-type_HTH"/>
</dbReference>
<keyword evidence="3" id="KW-0804">Transcription</keyword>
<dbReference type="SUPFAM" id="SSF46689">
    <property type="entry name" value="Homeodomain-like"/>
    <property type="match status" value="1"/>
</dbReference>
<gene>
    <name evidence="6" type="ORF">J2S42_001633</name>
</gene>
<protein>
    <submittedName>
        <fullName evidence="6">AraC-like DNA-binding protein</fullName>
    </submittedName>
</protein>
<evidence type="ECO:0000256" key="2">
    <source>
        <dbReference type="ARBA" id="ARBA00023125"/>
    </source>
</evidence>
<evidence type="ECO:0000313" key="7">
    <source>
        <dbReference type="Proteomes" id="UP001240236"/>
    </source>
</evidence>
<evidence type="ECO:0000256" key="3">
    <source>
        <dbReference type="ARBA" id="ARBA00023163"/>
    </source>
</evidence>
<dbReference type="PRINTS" id="PR00032">
    <property type="entry name" value="HTHARAC"/>
</dbReference>
<dbReference type="PROSITE" id="PS01124">
    <property type="entry name" value="HTH_ARAC_FAMILY_2"/>
    <property type="match status" value="1"/>
</dbReference>
<feature type="domain" description="HTH araC/xylS-type" evidence="5">
    <location>
        <begin position="51"/>
        <end position="103"/>
    </location>
</feature>
<sequence>MDVFSEAIGTLRTGRAKFARTRQLGAWGNRFGPEPGARRGPAGPARPAARLRAARLAAGGGVPASEDAALASVARRVGYASEFAFANAFKRRFGVSPGRFRRIRRQEPVQHDYDLAGVNTG</sequence>
<comment type="caution">
    <text evidence="6">The sequence shown here is derived from an EMBL/GenBank/DDBJ whole genome shotgun (WGS) entry which is preliminary data.</text>
</comment>
<feature type="compositionally biased region" description="Low complexity" evidence="4">
    <location>
        <begin position="32"/>
        <end position="48"/>
    </location>
</feature>
<organism evidence="6 7">
    <name type="scientific">Catenuloplanes indicus</name>
    <dbReference type="NCBI Taxonomy" id="137267"/>
    <lineage>
        <taxon>Bacteria</taxon>
        <taxon>Bacillati</taxon>
        <taxon>Actinomycetota</taxon>
        <taxon>Actinomycetes</taxon>
        <taxon>Micromonosporales</taxon>
        <taxon>Micromonosporaceae</taxon>
        <taxon>Catenuloplanes</taxon>
    </lineage>
</organism>